<dbReference type="GO" id="GO:0005737">
    <property type="term" value="C:cytoplasm"/>
    <property type="evidence" value="ECO:0007669"/>
    <property type="project" value="TreeGrafter"/>
</dbReference>
<dbReference type="AlphaFoldDB" id="A0A663MFE9"/>
<dbReference type="Pfam" id="PF02197">
    <property type="entry name" value="RIIa"/>
    <property type="match status" value="1"/>
</dbReference>
<protein>
    <recommendedName>
        <fullName evidence="1">RIIa domain-containing protein</fullName>
    </recommendedName>
</protein>
<dbReference type="GO" id="GO:0048240">
    <property type="term" value="P:sperm capacitation"/>
    <property type="evidence" value="ECO:0007669"/>
    <property type="project" value="InterPro"/>
</dbReference>
<name>A0A663MFE9_ATHCN</name>
<dbReference type="CDD" id="cd12100">
    <property type="entry name" value="DD_CABYR_SP17"/>
    <property type="match status" value="1"/>
</dbReference>
<sequence>MQSSKISLTVPCGLQTLLEGVSRAAIEENPDNIAEFFALYFQDLVTFQKGLFLPIVAVCSFKIF</sequence>
<organism evidence="2 3">
    <name type="scientific">Athene cunicularia</name>
    <name type="common">Burrowing owl</name>
    <name type="synonym">Speotyto cunicularia</name>
    <dbReference type="NCBI Taxonomy" id="194338"/>
    <lineage>
        <taxon>Eukaryota</taxon>
        <taxon>Metazoa</taxon>
        <taxon>Chordata</taxon>
        <taxon>Craniata</taxon>
        <taxon>Vertebrata</taxon>
        <taxon>Euteleostomi</taxon>
        <taxon>Archelosauria</taxon>
        <taxon>Archosauria</taxon>
        <taxon>Dinosauria</taxon>
        <taxon>Saurischia</taxon>
        <taxon>Theropoda</taxon>
        <taxon>Coelurosauria</taxon>
        <taxon>Aves</taxon>
        <taxon>Neognathae</taxon>
        <taxon>Neoaves</taxon>
        <taxon>Telluraves</taxon>
        <taxon>Strigiformes</taxon>
        <taxon>Strigidae</taxon>
        <taxon>Athene</taxon>
    </lineage>
</organism>
<accession>A0A663MFE9</accession>
<keyword evidence="3" id="KW-1185">Reference proteome</keyword>
<evidence type="ECO:0000259" key="1">
    <source>
        <dbReference type="Pfam" id="PF02197"/>
    </source>
</evidence>
<feature type="domain" description="RIIa" evidence="1">
    <location>
        <begin position="13"/>
        <end position="44"/>
    </location>
</feature>
<dbReference type="Proteomes" id="UP000472269">
    <property type="component" value="Unplaced"/>
</dbReference>
<dbReference type="SUPFAM" id="SSF47391">
    <property type="entry name" value="Dimerization-anchoring domain of cAMP-dependent PK regulatory subunit"/>
    <property type="match status" value="1"/>
</dbReference>
<dbReference type="GO" id="GO:0035686">
    <property type="term" value="C:sperm fibrous sheath"/>
    <property type="evidence" value="ECO:0007669"/>
    <property type="project" value="TreeGrafter"/>
</dbReference>
<dbReference type="InterPro" id="IPR047579">
    <property type="entry name" value="DD_CABYR_SP17"/>
</dbReference>
<dbReference type="Gene3D" id="1.20.890.10">
    <property type="entry name" value="cAMP-dependent protein kinase regulatory subunit, dimerization-anchoring domain"/>
    <property type="match status" value="1"/>
</dbReference>
<evidence type="ECO:0000313" key="3">
    <source>
        <dbReference type="Proteomes" id="UP000472269"/>
    </source>
</evidence>
<proteinExistence type="predicted"/>
<reference evidence="2" key="1">
    <citation type="submission" date="2025-08" db="UniProtKB">
        <authorList>
            <consortium name="Ensembl"/>
        </authorList>
    </citation>
    <scope>IDENTIFICATION</scope>
</reference>
<dbReference type="InterPro" id="IPR003117">
    <property type="entry name" value="cAMP_dep_PK_reg_su_I/II_a/b"/>
</dbReference>
<dbReference type="PANTHER" id="PTHR15494">
    <property type="entry name" value="CALCIUM-BINDING TYROSINE PHOSPHORYLATION-REGULATED PROTEIN"/>
    <property type="match status" value="1"/>
</dbReference>
<dbReference type="Ensembl" id="ENSACUT00000011293.1">
    <property type="protein sequence ID" value="ENSACUP00000010589.1"/>
    <property type="gene ID" value="ENSACUG00000007160.1"/>
</dbReference>
<reference evidence="2" key="2">
    <citation type="submission" date="2025-09" db="UniProtKB">
        <authorList>
            <consortium name="Ensembl"/>
        </authorList>
    </citation>
    <scope>IDENTIFICATION</scope>
</reference>
<dbReference type="PANTHER" id="PTHR15494:SF0">
    <property type="entry name" value="CALCIUM-BINDING TYROSINE PHOSPHORYLATION-REGULATED PROTEIN"/>
    <property type="match status" value="1"/>
</dbReference>
<dbReference type="GO" id="GO:0005509">
    <property type="term" value="F:calcium ion binding"/>
    <property type="evidence" value="ECO:0007669"/>
    <property type="project" value="InterPro"/>
</dbReference>
<evidence type="ECO:0000313" key="2">
    <source>
        <dbReference type="Ensembl" id="ENSACUP00000010589.1"/>
    </source>
</evidence>
<dbReference type="InterPro" id="IPR038848">
    <property type="entry name" value="CABYR"/>
</dbReference>